<protein>
    <recommendedName>
        <fullName evidence="3">Alkyl transferase</fullName>
        <ecNumber evidence="3">2.5.1.-</ecNumber>
    </recommendedName>
</protein>
<dbReference type="Gene3D" id="3.40.1180.10">
    <property type="entry name" value="Decaprenyl diphosphate synthase-like"/>
    <property type="match status" value="1"/>
</dbReference>
<dbReference type="InterPro" id="IPR036424">
    <property type="entry name" value="UPP_synth-like_sf"/>
</dbReference>
<dbReference type="Proteomes" id="UP000094112">
    <property type="component" value="Unassembled WGS sequence"/>
</dbReference>
<dbReference type="PROSITE" id="PS01066">
    <property type="entry name" value="UPP_SYNTHASE"/>
    <property type="match status" value="1"/>
</dbReference>
<dbReference type="OrthoDB" id="4173905at2759"/>
<dbReference type="SUPFAM" id="SSF64005">
    <property type="entry name" value="Undecaprenyl diphosphate synthase"/>
    <property type="match status" value="1"/>
</dbReference>
<comment type="similarity">
    <text evidence="3">Belongs to the UPP synthase family.</text>
</comment>
<accession>A0A1E3P2J4</accession>
<dbReference type="STRING" id="683960.A0A1E3P2J4"/>
<dbReference type="InterPro" id="IPR018520">
    <property type="entry name" value="UPP_synth-like_CS"/>
</dbReference>
<dbReference type="PANTHER" id="PTHR10291">
    <property type="entry name" value="DEHYDRODOLICHYL DIPHOSPHATE SYNTHASE FAMILY MEMBER"/>
    <property type="match status" value="1"/>
</dbReference>
<evidence type="ECO:0000313" key="4">
    <source>
        <dbReference type="EMBL" id="ODQ59424.1"/>
    </source>
</evidence>
<keyword evidence="2" id="KW-0460">Magnesium</keyword>
<dbReference type="InterPro" id="IPR001441">
    <property type="entry name" value="UPP_synth-like"/>
</dbReference>
<dbReference type="EC" id="2.5.1.-" evidence="3"/>
<reference evidence="4 5" key="1">
    <citation type="journal article" date="2016" name="Proc. Natl. Acad. Sci. U.S.A.">
        <title>Comparative genomics of biotechnologically important yeasts.</title>
        <authorList>
            <person name="Riley R."/>
            <person name="Haridas S."/>
            <person name="Wolfe K.H."/>
            <person name="Lopes M.R."/>
            <person name="Hittinger C.T."/>
            <person name="Goeker M."/>
            <person name="Salamov A.A."/>
            <person name="Wisecaver J.H."/>
            <person name="Long T.M."/>
            <person name="Calvey C.H."/>
            <person name="Aerts A.L."/>
            <person name="Barry K.W."/>
            <person name="Choi C."/>
            <person name="Clum A."/>
            <person name="Coughlan A.Y."/>
            <person name="Deshpande S."/>
            <person name="Douglass A.P."/>
            <person name="Hanson S.J."/>
            <person name="Klenk H.-P."/>
            <person name="LaButti K.M."/>
            <person name="Lapidus A."/>
            <person name="Lindquist E.A."/>
            <person name="Lipzen A.M."/>
            <person name="Meier-Kolthoff J.P."/>
            <person name="Ohm R.A."/>
            <person name="Otillar R.P."/>
            <person name="Pangilinan J.L."/>
            <person name="Peng Y."/>
            <person name="Rokas A."/>
            <person name="Rosa C.A."/>
            <person name="Scheuner C."/>
            <person name="Sibirny A.A."/>
            <person name="Slot J.C."/>
            <person name="Stielow J.B."/>
            <person name="Sun H."/>
            <person name="Kurtzman C.P."/>
            <person name="Blackwell M."/>
            <person name="Grigoriev I.V."/>
            <person name="Jeffries T.W."/>
        </authorList>
    </citation>
    <scope>NUCLEOTIDE SEQUENCE [LARGE SCALE GENOMIC DNA]</scope>
    <source>
        <strain evidence="5">ATCC 58044 / CBS 1984 / NCYC 433 / NRRL Y-366-8</strain>
    </source>
</reference>
<gene>
    <name evidence="4" type="ORF">WICANDRAFT_79936</name>
</gene>
<dbReference type="HAMAP" id="MF_01139">
    <property type="entry name" value="ISPT"/>
    <property type="match status" value="1"/>
</dbReference>
<dbReference type="CDD" id="cd00475">
    <property type="entry name" value="Cis_IPPS"/>
    <property type="match status" value="1"/>
</dbReference>
<keyword evidence="5" id="KW-1185">Reference proteome</keyword>
<dbReference type="GO" id="GO:0005783">
    <property type="term" value="C:endoplasmic reticulum"/>
    <property type="evidence" value="ECO:0007669"/>
    <property type="project" value="TreeGrafter"/>
</dbReference>
<dbReference type="NCBIfam" id="TIGR00055">
    <property type="entry name" value="uppS"/>
    <property type="match status" value="1"/>
</dbReference>
<evidence type="ECO:0000256" key="2">
    <source>
        <dbReference type="ARBA" id="ARBA00022842"/>
    </source>
</evidence>
<keyword evidence="1 3" id="KW-0808">Transferase</keyword>
<dbReference type="Pfam" id="PF01255">
    <property type="entry name" value="Prenyltransf"/>
    <property type="match status" value="1"/>
</dbReference>
<dbReference type="PANTHER" id="PTHR10291:SF2">
    <property type="entry name" value="DEHYDRODOLICHYL DIPHOSPHATE SYNTHASE COMPLEX SUBUNIT SRT1"/>
    <property type="match status" value="1"/>
</dbReference>
<proteinExistence type="inferred from homology"/>
<sequence length="307" mass="35546">MVLGRNHLLPFIAPFLSNPIVDWIDDKFTALCVNTLKSGPIPQHVAFIMDGNRRYAKNKGLEIFKGHEAGSASLVTIIDSCFKLNISNVTIYAFSIENFNRSKEEVDKLFEILVDKLNLFLDNEKEYNKIVQIKIIGNKNLIPLETLVKLEEIEKLTSVNTDLILNVCFAYTSRDEITHSMEKTIDQTLNNELVINQINSDILNQNFYFDRNTPKVDILIRTSGHTRLSDFLIWQINDFGMIEFLNVYWPEFTSLQYYFILLKWSYNKSIQDKLTQWESFKSTNNEIKKIDLKSLTTPPPFVSILGD</sequence>
<dbReference type="GO" id="GO:0005811">
    <property type="term" value="C:lipid droplet"/>
    <property type="evidence" value="ECO:0007669"/>
    <property type="project" value="TreeGrafter"/>
</dbReference>
<dbReference type="AlphaFoldDB" id="A0A1E3P2J4"/>
<dbReference type="EMBL" id="KV454211">
    <property type="protein sequence ID" value="ODQ59424.1"/>
    <property type="molecule type" value="Genomic_DNA"/>
</dbReference>
<evidence type="ECO:0000313" key="5">
    <source>
        <dbReference type="Proteomes" id="UP000094112"/>
    </source>
</evidence>
<dbReference type="GO" id="GO:1904423">
    <property type="term" value="C:dehydrodolichyl diphosphate synthase complex"/>
    <property type="evidence" value="ECO:0007669"/>
    <property type="project" value="TreeGrafter"/>
</dbReference>
<evidence type="ECO:0000256" key="1">
    <source>
        <dbReference type="ARBA" id="ARBA00022679"/>
    </source>
</evidence>
<dbReference type="FunFam" id="3.40.1180.10:FF:000005">
    <property type="entry name" value="Alkyl transferase"/>
    <property type="match status" value="1"/>
</dbReference>
<dbReference type="GO" id="GO:0045547">
    <property type="term" value="F:ditrans,polycis-polyprenyl diphosphate synthase [(2E,6E)-farnesyl diphosphate specific] activity"/>
    <property type="evidence" value="ECO:0007669"/>
    <property type="project" value="TreeGrafter"/>
</dbReference>
<dbReference type="GeneID" id="30202226"/>
<dbReference type="GO" id="GO:0016094">
    <property type="term" value="P:polyprenol biosynthetic process"/>
    <property type="evidence" value="ECO:0007669"/>
    <property type="project" value="TreeGrafter"/>
</dbReference>
<organism evidence="4 5">
    <name type="scientific">Wickerhamomyces anomalus (strain ATCC 58044 / CBS 1984 / NCYC 433 / NRRL Y-366-8)</name>
    <name type="common">Yeast</name>
    <name type="synonym">Hansenula anomala</name>
    <dbReference type="NCBI Taxonomy" id="683960"/>
    <lineage>
        <taxon>Eukaryota</taxon>
        <taxon>Fungi</taxon>
        <taxon>Dikarya</taxon>
        <taxon>Ascomycota</taxon>
        <taxon>Saccharomycotina</taxon>
        <taxon>Saccharomycetes</taxon>
        <taxon>Phaffomycetales</taxon>
        <taxon>Wickerhamomycetaceae</taxon>
        <taxon>Wickerhamomyces</taxon>
    </lineage>
</organism>
<dbReference type="GO" id="GO:0016020">
    <property type="term" value="C:membrane"/>
    <property type="evidence" value="ECO:0007669"/>
    <property type="project" value="TreeGrafter"/>
</dbReference>
<dbReference type="RefSeq" id="XP_019038631.1">
    <property type="nucleotide sequence ID" value="XM_019184980.1"/>
</dbReference>
<evidence type="ECO:0000256" key="3">
    <source>
        <dbReference type="RuleBase" id="RU363018"/>
    </source>
</evidence>
<name>A0A1E3P2J4_WICAA</name>